<proteinExistence type="predicted"/>
<accession>A0ABT5KKB4</accession>
<comment type="caution">
    <text evidence="1">The sequence shown here is derived from an EMBL/GenBank/DDBJ whole genome shotgun (WGS) entry which is preliminary data.</text>
</comment>
<dbReference type="Proteomes" id="UP001221189">
    <property type="component" value="Unassembled WGS sequence"/>
</dbReference>
<evidence type="ECO:0000313" key="2">
    <source>
        <dbReference type="Proteomes" id="UP001221189"/>
    </source>
</evidence>
<evidence type="ECO:0000313" key="1">
    <source>
        <dbReference type="EMBL" id="MDC8773355.1"/>
    </source>
</evidence>
<dbReference type="RefSeq" id="WP_273601490.1">
    <property type="nucleotide sequence ID" value="NZ_JAQQXT010000011.1"/>
</dbReference>
<keyword evidence="2" id="KW-1185">Reference proteome</keyword>
<reference evidence="1 2" key="1">
    <citation type="submission" date="2022-10" db="EMBL/GenBank/DDBJ databases">
        <title>Paucibacter sp. hw1 Genome sequencing.</title>
        <authorList>
            <person name="Park S."/>
        </authorList>
    </citation>
    <scope>NUCLEOTIDE SEQUENCE [LARGE SCALE GENOMIC DNA]</scope>
    <source>
        <strain evidence="2">hw1</strain>
    </source>
</reference>
<sequence length="262" mass="29240">MTNNLTLRIISSISAQVQASLGGDSIKIKGDLSKLSSKLLDQTSHGIRQLCVVLIKLPPEQVLIERVLNIDRASGLAQLELHIVLPVSCLEKIKSAEFLLGIDELMQAISSDRPIGPPIGGEDEPPHLSIGRLMRTTSSNNREMPSGARICCDEWNTEVALPKKIGEEPREPIPDAEGEGVGRVTGSDWYDRTCFVLLKGRRRPIFINYDEEEFGDKVESARKNRHNLYAVKFKTKFPIGKPEYSKMTELLLFQEDMIGDDQ</sequence>
<dbReference type="EMBL" id="JAQQXT010000011">
    <property type="protein sequence ID" value="MDC8773355.1"/>
    <property type="molecule type" value="Genomic_DNA"/>
</dbReference>
<organism evidence="1 2">
    <name type="scientific">Roseateles albus</name>
    <dbReference type="NCBI Taxonomy" id="2987525"/>
    <lineage>
        <taxon>Bacteria</taxon>
        <taxon>Pseudomonadati</taxon>
        <taxon>Pseudomonadota</taxon>
        <taxon>Betaproteobacteria</taxon>
        <taxon>Burkholderiales</taxon>
        <taxon>Sphaerotilaceae</taxon>
        <taxon>Roseateles</taxon>
    </lineage>
</organism>
<name>A0ABT5KKB4_9BURK</name>
<gene>
    <name evidence="1" type="ORF">PRZ03_17370</name>
</gene>
<protein>
    <submittedName>
        <fullName evidence="1">Uncharacterized protein</fullName>
    </submittedName>
</protein>